<protein>
    <submittedName>
        <fullName evidence="2">Uncharacterized protein</fullName>
    </submittedName>
</protein>
<keyword evidence="1" id="KW-1133">Transmembrane helix</keyword>
<dbReference type="RefSeq" id="WP_275631223.1">
    <property type="nucleotide sequence ID" value="NZ_JARGYD010000001.1"/>
</dbReference>
<keyword evidence="3" id="KW-1185">Reference proteome</keyword>
<organism evidence="2 3">
    <name type="scientific">Psychromarinibacter halotolerans</name>
    <dbReference type="NCBI Taxonomy" id="1775175"/>
    <lineage>
        <taxon>Bacteria</taxon>
        <taxon>Pseudomonadati</taxon>
        <taxon>Pseudomonadota</taxon>
        <taxon>Alphaproteobacteria</taxon>
        <taxon>Rhodobacterales</taxon>
        <taxon>Paracoccaceae</taxon>
        <taxon>Psychromarinibacter</taxon>
    </lineage>
</organism>
<keyword evidence="1" id="KW-0472">Membrane</keyword>
<gene>
    <name evidence="2" type="ORF">ACFOGP_14620</name>
</gene>
<proteinExistence type="predicted"/>
<dbReference type="Proteomes" id="UP001595632">
    <property type="component" value="Unassembled WGS sequence"/>
</dbReference>
<feature type="transmembrane region" description="Helical" evidence="1">
    <location>
        <begin position="36"/>
        <end position="54"/>
    </location>
</feature>
<reference evidence="3" key="1">
    <citation type="journal article" date="2019" name="Int. J. Syst. Evol. Microbiol.">
        <title>The Global Catalogue of Microorganisms (GCM) 10K type strain sequencing project: providing services to taxonomists for standard genome sequencing and annotation.</title>
        <authorList>
            <consortium name="The Broad Institute Genomics Platform"/>
            <consortium name="The Broad Institute Genome Sequencing Center for Infectious Disease"/>
            <person name="Wu L."/>
            <person name="Ma J."/>
        </authorList>
    </citation>
    <scope>NUCLEOTIDE SEQUENCE [LARGE SCALE GENOMIC DNA]</scope>
    <source>
        <strain evidence="3">KCTC 52366</strain>
    </source>
</reference>
<evidence type="ECO:0000313" key="2">
    <source>
        <dbReference type="EMBL" id="MFC3143953.1"/>
    </source>
</evidence>
<accession>A0ABV7GTH1</accession>
<dbReference type="EMBL" id="JBHRTB010000010">
    <property type="protein sequence ID" value="MFC3143953.1"/>
    <property type="molecule type" value="Genomic_DNA"/>
</dbReference>
<keyword evidence="1" id="KW-0812">Transmembrane</keyword>
<comment type="caution">
    <text evidence="2">The sequence shown here is derived from an EMBL/GenBank/DDBJ whole genome shotgun (WGS) entry which is preliminary data.</text>
</comment>
<evidence type="ECO:0000256" key="1">
    <source>
        <dbReference type="SAM" id="Phobius"/>
    </source>
</evidence>
<feature type="transmembrane region" description="Helical" evidence="1">
    <location>
        <begin position="12"/>
        <end position="30"/>
    </location>
</feature>
<evidence type="ECO:0000313" key="3">
    <source>
        <dbReference type="Proteomes" id="UP001595632"/>
    </source>
</evidence>
<sequence>MSFRNKRRALQGVVGGAGVVAALGGVLGIYSLTVGIFAAFAIWIIGATLVIAFTDS</sequence>
<name>A0ABV7GTH1_9RHOB</name>